<comment type="caution">
    <text evidence="1">The sequence shown here is derived from an EMBL/GenBank/DDBJ whole genome shotgun (WGS) entry which is preliminary data.</text>
</comment>
<dbReference type="EMBL" id="MTEJ01000017">
    <property type="protein sequence ID" value="OQX15238.1"/>
    <property type="molecule type" value="Genomic_DNA"/>
</dbReference>
<proteinExistence type="predicted"/>
<organism evidence="1 2">
    <name type="scientific">Thiothrix lacustris</name>
    <dbReference type="NCBI Taxonomy" id="525917"/>
    <lineage>
        <taxon>Bacteria</taxon>
        <taxon>Pseudomonadati</taxon>
        <taxon>Pseudomonadota</taxon>
        <taxon>Gammaproteobacteria</taxon>
        <taxon>Thiotrichales</taxon>
        <taxon>Thiotrichaceae</taxon>
        <taxon>Thiothrix</taxon>
    </lineage>
</organism>
<gene>
    <name evidence="1" type="ORF">BWK73_07360</name>
</gene>
<sequence>MSHVLHVEIQPATVALDTFGATLQQLEAGQPVAPHFSIGFETVPQFAKVFTPKRWELISELKKLGAVSIYELAKRLNRHYRNVHQDVALLSEWLVIEKDEHGKVFVPWDEIDVRLPLAAAA</sequence>
<evidence type="ECO:0000313" key="2">
    <source>
        <dbReference type="Proteomes" id="UP000192491"/>
    </source>
</evidence>
<accession>A0A1Y1QW44</accession>
<dbReference type="Proteomes" id="UP000192491">
    <property type="component" value="Unassembled WGS sequence"/>
</dbReference>
<name>A0A1Y1QW44_9GAMM</name>
<dbReference type="AlphaFoldDB" id="A0A1Y1QW44"/>
<evidence type="ECO:0000313" key="1">
    <source>
        <dbReference type="EMBL" id="OQX15238.1"/>
    </source>
</evidence>
<reference evidence="1 2" key="1">
    <citation type="submission" date="2017-01" db="EMBL/GenBank/DDBJ databases">
        <title>Novel large sulfur bacteria in the metagenomes of groundwater-fed chemosynthetic microbial mats in the Lake Huron basin.</title>
        <authorList>
            <person name="Sharrar A.M."/>
            <person name="Flood B.E."/>
            <person name="Bailey J.V."/>
            <person name="Jones D.S."/>
            <person name="Biddanda B."/>
            <person name="Ruberg S.A."/>
            <person name="Marcus D.N."/>
            <person name="Dick G.J."/>
        </authorList>
    </citation>
    <scope>NUCLEOTIDE SEQUENCE [LARGE SCALE GENOMIC DNA]</scope>
    <source>
        <strain evidence="1">A8</strain>
    </source>
</reference>
<dbReference type="Pfam" id="PF25212">
    <property type="entry name" value="HVO_A0114"/>
    <property type="match status" value="1"/>
</dbReference>
<protein>
    <submittedName>
        <fullName evidence="1">Uncharacterized protein</fullName>
    </submittedName>
</protein>